<dbReference type="GO" id="GO:0016747">
    <property type="term" value="F:acyltransferase activity, transferring groups other than amino-acyl groups"/>
    <property type="evidence" value="ECO:0007669"/>
    <property type="project" value="InterPro"/>
</dbReference>
<feature type="domain" description="N-acetyltransferase" evidence="1">
    <location>
        <begin position="6"/>
        <end position="183"/>
    </location>
</feature>
<dbReference type="Gene3D" id="3.40.630.30">
    <property type="match status" value="1"/>
</dbReference>
<dbReference type="Pfam" id="PF00583">
    <property type="entry name" value="Acetyltransf_1"/>
    <property type="match status" value="1"/>
</dbReference>
<evidence type="ECO:0000259" key="1">
    <source>
        <dbReference type="PROSITE" id="PS51186"/>
    </source>
</evidence>
<evidence type="ECO:0000313" key="2">
    <source>
        <dbReference type="EMBL" id="RTR34838.1"/>
    </source>
</evidence>
<dbReference type="PANTHER" id="PTHR43415">
    <property type="entry name" value="SPERMIDINE N(1)-ACETYLTRANSFERASE"/>
    <property type="match status" value="1"/>
</dbReference>
<dbReference type="CDD" id="cd04301">
    <property type="entry name" value="NAT_SF"/>
    <property type="match status" value="1"/>
</dbReference>
<accession>A0A3S0IL31</accession>
<evidence type="ECO:0000313" key="3">
    <source>
        <dbReference type="Proteomes" id="UP000282060"/>
    </source>
</evidence>
<dbReference type="PANTHER" id="PTHR43415:SF5">
    <property type="entry name" value="ACETYLTRANSFERASE"/>
    <property type="match status" value="1"/>
</dbReference>
<keyword evidence="3" id="KW-1185">Reference proteome</keyword>
<dbReference type="SUPFAM" id="SSF55729">
    <property type="entry name" value="Acyl-CoA N-acyltransferases (Nat)"/>
    <property type="match status" value="1"/>
</dbReference>
<dbReference type="Proteomes" id="UP000282060">
    <property type="component" value="Unassembled WGS sequence"/>
</dbReference>
<sequence length="184" mass="20894">MEESKVEVSLIAENDFVQFFSYLSEQLAENGRGANPLFQPQSPDSDGLTKEMELRFTSGMTVDFPQSGWRRVWGAFDKHGVIMGHIDLRGHPEAHTQHRALLGMGVHRDARRMGLGQQLIKTAKQWAIDEAEIEWIDLWVLSENLPAISLYEATGFIKNGELEDMFRIDGHSYAFTRMSLHLCG</sequence>
<name>A0A3S0IL31_9GAMM</name>
<dbReference type="EMBL" id="RXNV01000001">
    <property type="protein sequence ID" value="RTR34838.1"/>
    <property type="molecule type" value="Genomic_DNA"/>
</dbReference>
<proteinExistence type="predicted"/>
<reference evidence="2 3" key="1">
    <citation type="submission" date="2018-12" db="EMBL/GenBank/DDBJ databases">
        <authorList>
            <person name="Yu L."/>
        </authorList>
    </citation>
    <scope>NUCLEOTIDE SEQUENCE [LARGE SCALE GENOMIC DNA]</scope>
    <source>
        <strain evidence="2 3">HAW-EB5</strain>
    </source>
</reference>
<dbReference type="PROSITE" id="PS51186">
    <property type="entry name" value="GNAT"/>
    <property type="match status" value="1"/>
</dbReference>
<dbReference type="OrthoDB" id="336415at2"/>
<protein>
    <submittedName>
        <fullName evidence="2">GNAT family N-acetyltransferase</fullName>
    </submittedName>
</protein>
<dbReference type="RefSeq" id="WP_126504442.1">
    <property type="nucleotide sequence ID" value="NZ_RXNV01000001.1"/>
</dbReference>
<organism evidence="2 3">
    <name type="scientific">Shewanella atlantica</name>
    <dbReference type="NCBI Taxonomy" id="271099"/>
    <lineage>
        <taxon>Bacteria</taxon>
        <taxon>Pseudomonadati</taxon>
        <taxon>Pseudomonadota</taxon>
        <taxon>Gammaproteobacteria</taxon>
        <taxon>Alteromonadales</taxon>
        <taxon>Shewanellaceae</taxon>
        <taxon>Shewanella</taxon>
    </lineage>
</organism>
<dbReference type="InterPro" id="IPR016181">
    <property type="entry name" value="Acyl_CoA_acyltransferase"/>
</dbReference>
<comment type="caution">
    <text evidence="2">The sequence shown here is derived from an EMBL/GenBank/DDBJ whole genome shotgun (WGS) entry which is preliminary data.</text>
</comment>
<dbReference type="AlphaFoldDB" id="A0A3S0IL31"/>
<dbReference type="InterPro" id="IPR000182">
    <property type="entry name" value="GNAT_dom"/>
</dbReference>
<keyword evidence="2" id="KW-0808">Transferase</keyword>
<gene>
    <name evidence="2" type="ORF">EKG39_04060</name>
</gene>